<evidence type="ECO:0000313" key="1">
    <source>
        <dbReference type="EMBL" id="GAI97706.1"/>
    </source>
</evidence>
<proteinExistence type="predicted"/>
<feature type="non-terminal residue" evidence="1">
    <location>
        <position position="79"/>
    </location>
</feature>
<protein>
    <submittedName>
        <fullName evidence="1">Uncharacterized protein</fullName>
    </submittedName>
</protein>
<comment type="caution">
    <text evidence="1">The sequence shown here is derived from an EMBL/GenBank/DDBJ whole genome shotgun (WGS) entry which is preliminary data.</text>
</comment>
<organism evidence="1">
    <name type="scientific">marine sediment metagenome</name>
    <dbReference type="NCBI Taxonomy" id="412755"/>
    <lineage>
        <taxon>unclassified sequences</taxon>
        <taxon>metagenomes</taxon>
        <taxon>ecological metagenomes</taxon>
    </lineage>
</organism>
<reference evidence="1" key="1">
    <citation type="journal article" date="2014" name="Front. Microbiol.">
        <title>High frequency of phylogenetically diverse reductive dehalogenase-homologous genes in deep subseafloor sedimentary metagenomes.</title>
        <authorList>
            <person name="Kawai M."/>
            <person name="Futagami T."/>
            <person name="Toyoda A."/>
            <person name="Takaki Y."/>
            <person name="Nishi S."/>
            <person name="Hori S."/>
            <person name="Arai W."/>
            <person name="Tsubouchi T."/>
            <person name="Morono Y."/>
            <person name="Uchiyama I."/>
            <person name="Ito T."/>
            <person name="Fujiyama A."/>
            <person name="Inagaki F."/>
            <person name="Takami H."/>
        </authorList>
    </citation>
    <scope>NUCLEOTIDE SEQUENCE</scope>
    <source>
        <strain evidence="1">Expedition CK06-06</strain>
    </source>
</reference>
<sequence length="79" mass="8677">MVFLDTCHSGGFIGKGKGEITISQEELESFNDEVINAFSQAEYKGLLTTNQYKVLTSCHHYQSSWGISPVVPGAFDPYG</sequence>
<name>X1U265_9ZZZZ</name>
<dbReference type="EMBL" id="BARW01020956">
    <property type="protein sequence ID" value="GAI97706.1"/>
    <property type="molecule type" value="Genomic_DNA"/>
</dbReference>
<dbReference type="AlphaFoldDB" id="X1U265"/>
<gene>
    <name evidence="1" type="ORF">S12H4_35303</name>
</gene>
<accession>X1U265</accession>